<protein>
    <submittedName>
        <fullName evidence="2">Uncharacterized protein</fullName>
    </submittedName>
</protein>
<sequence>MVVIVVVERIQVTELVRKRIQQNRRKGKTKTNSSKLFSLPPNHQLSLKLHTNTYGRRHQFHTHCRSHLPRLRSRPDFPCQSIRRRIALSI</sequence>
<feature type="region of interest" description="Disordered" evidence="1">
    <location>
        <begin position="21"/>
        <end position="40"/>
    </location>
</feature>
<comment type="caution">
    <text evidence="2">The sequence shown here is derived from an EMBL/GenBank/DDBJ whole genome shotgun (WGS) entry which is preliminary data.</text>
</comment>
<evidence type="ECO:0000313" key="2">
    <source>
        <dbReference type="EMBL" id="MPC91965.1"/>
    </source>
</evidence>
<reference evidence="2 3" key="1">
    <citation type="submission" date="2019-05" db="EMBL/GenBank/DDBJ databases">
        <title>Another draft genome of Portunus trituberculatus and its Hox gene families provides insights of decapod evolution.</title>
        <authorList>
            <person name="Jeong J.-H."/>
            <person name="Song I."/>
            <person name="Kim S."/>
            <person name="Choi T."/>
            <person name="Kim D."/>
            <person name="Ryu S."/>
            <person name="Kim W."/>
        </authorList>
    </citation>
    <scope>NUCLEOTIDE SEQUENCE [LARGE SCALE GENOMIC DNA]</scope>
    <source>
        <tissue evidence="2">Muscle</tissue>
    </source>
</reference>
<feature type="compositionally biased region" description="Polar residues" evidence="1">
    <location>
        <begin position="30"/>
        <end position="40"/>
    </location>
</feature>
<dbReference type="EMBL" id="VSRR010089647">
    <property type="protein sequence ID" value="MPC91965.1"/>
    <property type="molecule type" value="Genomic_DNA"/>
</dbReference>
<dbReference type="AlphaFoldDB" id="A0A5B7JBB1"/>
<dbReference type="Proteomes" id="UP000324222">
    <property type="component" value="Unassembled WGS sequence"/>
</dbReference>
<evidence type="ECO:0000256" key="1">
    <source>
        <dbReference type="SAM" id="MobiDB-lite"/>
    </source>
</evidence>
<name>A0A5B7JBB1_PORTR</name>
<organism evidence="2 3">
    <name type="scientific">Portunus trituberculatus</name>
    <name type="common">Swimming crab</name>
    <name type="synonym">Neptunus trituberculatus</name>
    <dbReference type="NCBI Taxonomy" id="210409"/>
    <lineage>
        <taxon>Eukaryota</taxon>
        <taxon>Metazoa</taxon>
        <taxon>Ecdysozoa</taxon>
        <taxon>Arthropoda</taxon>
        <taxon>Crustacea</taxon>
        <taxon>Multicrustacea</taxon>
        <taxon>Malacostraca</taxon>
        <taxon>Eumalacostraca</taxon>
        <taxon>Eucarida</taxon>
        <taxon>Decapoda</taxon>
        <taxon>Pleocyemata</taxon>
        <taxon>Brachyura</taxon>
        <taxon>Eubrachyura</taxon>
        <taxon>Portunoidea</taxon>
        <taxon>Portunidae</taxon>
        <taxon>Portuninae</taxon>
        <taxon>Portunus</taxon>
    </lineage>
</organism>
<keyword evidence="3" id="KW-1185">Reference proteome</keyword>
<gene>
    <name evidence="2" type="ORF">E2C01_087032</name>
</gene>
<proteinExistence type="predicted"/>
<accession>A0A5B7JBB1</accession>
<evidence type="ECO:0000313" key="3">
    <source>
        <dbReference type="Proteomes" id="UP000324222"/>
    </source>
</evidence>